<dbReference type="InterPro" id="IPR010227">
    <property type="entry name" value="NADH_Q_OxRdtase_chainM/4"/>
</dbReference>
<feature type="transmembrane region" description="Helical" evidence="7">
    <location>
        <begin position="170"/>
        <end position="192"/>
    </location>
</feature>
<dbReference type="GO" id="GO:0003954">
    <property type="term" value="F:NADH dehydrogenase activity"/>
    <property type="evidence" value="ECO:0007669"/>
    <property type="project" value="TreeGrafter"/>
</dbReference>
<dbReference type="PRINTS" id="PR01437">
    <property type="entry name" value="NUOXDRDTASE4"/>
</dbReference>
<dbReference type="RefSeq" id="WP_074668116.1">
    <property type="nucleotide sequence ID" value="NZ_FNNH01000064.1"/>
</dbReference>
<keyword evidence="3 6" id="KW-0812">Transmembrane</keyword>
<feature type="transmembrane region" description="Helical" evidence="7">
    <location>
        <begin position="338"/>
        <end position="360"/>
    </location>
</feature>
<keyword evidence="4 7" id="KW-1133">Transmembrane helix</keyword>
<protein>
    <submittedName>
        <fullName evidence="9">NADH-quinone oxidoreductase subunit M</fullName>
    </submittedName>
</protein>
<feature type="transmembrane region" description="Helical" evidence="7">
    <location>
        <begin position="138"/>
        <end position="158"/>
    </location>
</feature>
<evidence type="ECO:0000256" key="4">
    <source>
        <dbReference type="ARBA" id="ARBA00022989"/>
    </source>
</evidence>
<proteinExistence type="inferred from homology"/>
<reference evidence="9 10" key="1">
    <citation type="submission" date="2016-10" db="EMBL/GenBank/DDBJ databases">
        <authorList>
            <person name="de Groot N.N."/>
        </authorList>
    </citation>
    <scope>NUCLEOTIDE SEQUENCE [LARGE SCALE GENOMIC DNA]</scope>
    <source>
        <strain evidence="9 10">Nm110</strain>
    </source>
</reference>
<feature type="transmembrane region" description="Helical" evidence="7">
    <location>
        <begin position="77"/>
        <end position="101"/>
    </location>
</feature>
<feature type="transmembrane region" description="Helical" evidence="7">
    <location>
        <begin position="461"/>
        <end position="484"/>
    </location>
</feature>
<dbReference type="PANTHER" id="PTHR43507">
    <property type="entry name" value="NADH-UBIQUINONE OXIDOREDUCTASE CHAIN 4"/>
    <property type="match status" value="1"/>
</dbReference>
<dbReference type="NCBIfam" id="TIGR01972">
    <property type="entry name" value="NDH_I_M"/>
    <property type="match status" value="1"/>
</dbReference>
<organism evidence="9 10">
    <name type="scientific">Nitrosomonas communis</name>
    <dbReference type="NCBI Taxonomy" id="44574"/>
    <lineage>
        <taxon>Bacteria</taxon>
        <taxon>Pseudomonadati</taxon>
        <taxon>Pseudomonadota</taxon>
        <taxon>Betaproteobacteria</taxon>
        <taxon>Nitrosomonadales</taxon>
        <taxon>Nitrosomonadaceae</taxon>
        <taxon>Nitrosomonas</taxon>
    </lineage>
</organism>
<evidence type="ECO:0000256" key="2">
    <source>
        <dbReference type="ARBA" id="ARBA00009025"/>
    </source>
</evidence>
<comment type="subcellular location">
    <subcellularLocation>
        <location evidence="1">Endomembrane system</location>
        <topology evidence="1">Multi-pass membrane protein</topology>
    </subcellularLocation>
    <subcellularLocation>
        <location evidence="6">Membrane</location>
        <topology evidence="6">Multi-pass membrane protein</topology>
    </subcellularLocation>
</comment>
<comment type="similarity">
    <text evidence="2">Belongs to the complex I subunit 4 family.</text>
</comment>
<feature type="transmembrane region" description="Helical" evidence="7">
    <location>
        <begin position="254"/>
        <end position="273"/>
    </location>
</feature>
<dbReference type="GO" id="GO:0048039">
    <property type="term" value="F:ubiquinone binding"/>
    <property type="evidence" value="ECO:0007669"/>
    <property type="project" value="TreeGrafter"/>
</dbReference>
<dbReference type="InterPro" id="IPR001750">
    <property type="entry name" value="ND/Mrp_TM"/>
</dbReference>
<feature type="transmembrane region" description="Helical" evidence="7">
    <location>
        <begin position="381"/>
        <end position="399"/>
    </location>
</feature>
<dbReference type="GO" id="GO:0012505">
    <property type="term" value="C:endomembrane system"/>
    <property type="evidence" value="ECO:0007669"/>
    <property type="project" value="UniProtKB-SubCell"/>
</dbReference>
<feature type="transmembrane region" description="Helical" evidence="7">
    <location>
        <begin position="221"/>
        <end position="242"/>
    </location>
</feature>
<evidence type="ECO:0000256" key="7">
    <source>
        <dbReference type="SAM" id="Phobius"/>
    </source>
</evidence>
<evidence type="ECO:0000256" key="1">
    <source>
        <dbReference type="ARBA" id="ARBA00004127"/>
    </source>
</evidence>
<feature type="transmembrane region" description="Helical" evidence="7">
    <location>
        <begin position="6"/>
        <end position="27"/>
    </location>
</feature>
<dbReference type="PANTHER" id="PTHR43507:SF1">
    <property type="entry name" value="NADH-UBIQUINONE OXIDOREDUCTASE CHAIN 4"/>
    <property type="match status" value="1"/>
</dbReference>
<dbReference type="AlphaFoldDB" id="A0A1H2Z353"/>
<dbReference type="InterPro" id="IPR003918">
    <property type="entry name" value="NADH_UbQ_OxRdtase"/>
</dbReference>
<keyword evidence="5 7" id="KW-0472">Membrane</keyword>
<feature type="transmembrane region" description="Helical" evidence="7">
    <location>
        <begin position="113"/>
        <end position="132"/>
    </location>
</feature>
<evidence type="ECO:0000256" key="3">
    <source>
        <dbReference type="ARBA" id="ARBA00022692"/>
    </source>
</evidence>
<evidence type="ECO:0000256" key="6">
    <source>
        <dbReference type="RuleBase" id="RU000320"/>
    </source>
</evidence>
<dbReference type="GO" id="GO:0016020">
    <property type="term" value="C:membrane"/>
    <property type="evidence" value="ECO:0007669"/>
    <property type="project" value="UniProtKB-SubCell"/>
</dbReference>
<feature type="transmembrane region" description="Helical" evidence="7">
    <location>
        <begin position="405"/>
        <end position="435"/>
    </location>
</feature>
<evidence type="ECO:0000259" key="8">
    <source>
        <dbReference type="Pfam" id="PF00361"/>
    </source>
</evidence>
<feature type="transmembrane region" description="Helical" evidence="7">
    <location>
        <begin position="34"/>
        <end position="54"/>
    </location>
</feature>
<dbReference type="Proteomes" id="UP000183454">
    <property type="component" value="Unassembled WGS sequence"/>
</dbReference>
<gene>
    <name evidence="9" type="ORF">SAMN05421882_10646</name>
</gene>
<dbReference type="GO" id="GO:0042773">
    <property type="term" value="P:ATP synthesis coupled electron transport"/>
    <property type="evidence" value="ECO:0007669"/>
    <property type="project" value="InterPro"/>
</dbReference>
<dbReference type="EMBL" id="FNNH01000064">
    <property type="protein sequence ID" value="SDX11771.1"/>
    <property type="molecule type" value="Genomic_DNA"/>
</dbReference>
<feature type="transmembrane region" description="Helical" evidence="7">
    <location>
        <begin position="311"/>
        <end position="332"/>
    </location>
</feature>
<evidence type="ECO:0000313" key="10">
    <source>
        <dbReference type="Proteomes" id="UP000183454"/>
    </source>
</evidence>
<evidence type="ECO:0000256" key="5">
    <source>
        <dbReference type="ARBA" id="ARBA00023136"/>
    </source>
</evidence>
<feature type="transmembrane region" description="Helical" evidence="7">
    <location>
        <begin position="285"/>
        <end position="304"/>
    </location>
</feature>
<accession>A0A1H2Z353</accession>
<dbReference type="Pfam" id="PF00361">
    <property type="entry name" value="Proton_antipo_M"/>
    <property type="match status" value="1"/>
</dbReference>
<dbReference type="GO" id="GO:0015990">
    <property type="term" value="P:electron transport coupled proton transport"/>
    <property type="evidence" value="ECO:0007669"/>
    <property type="project" value="TreeGrafter"/>
</dbReference>
<evidence type="ECO:0000313" key="9">
    <source>
        <dbReference type="EMBL" id="SDX11771.1"/>
    </source>
</evidence>
<dbReference type="GO" id="GO:0008137">
    <property type="term" value="F:NADH dehydrogenase (ubiquinone) activity"/>
    <property type="evidence" value="ECO:0007669"/>
    <property type="project" value="InterPro"/>
</dbReference>
<sequence>MSDADFPILSLIILLPLIGAVIIGFARDAQIAKLIALTVACLELFLALLVVHVFDPSIVDFQLIERYAWIPLINVEYLVGIDGFSVLFLPLSALLTLIAILASWNSIKENPRFHFSLLLALQGVTVGVFTALDMVLFFLFWELTLPPFFFLIGLWGIGSHRRGAAMKYTLFMLTGGVALLLAIIILSANHAVQIGGSIPQDLSFSLPVLLEVPLPDDLQTLVFLLLLFGFAVKAPLVPFHTWLPTAAMEGPSHIVALLTGLKLGVYGILRFTMPLAPIAAIEYSWLLSVFGAATLIYGALIALRQTNLRPLLAYASVSHVGLVMVGIASFNIQGVQGAVFQLLNFVIIASSLMLIGGFIHSRLGSTEAIHLGGIAKVMPRLTCFYFLFALASFGVPGTSGFPAEFLMIIGALTSHAGLGAAALAGAILGAAYMLYFTRRAFFGPVVHTAVSNMHDLQTRELVLLFAPALLILIFGFFPDIILSINKVASEAWLLRFTTYAH</sequence>
<name>A0A1H2Z353_9PROT</name>
<feature type="domain" description="NADH:quinone oxidoreductase/Mrp antiporter transmembrane" evidence="8">
    <location>
        <begin position="131"/>
        <end position="425"/>
    </location>
</feature>